<dbReference type="Gene3D" id="1.10.510.10">
    <property type="entry name" value="Transferase(Phosphotransferase) domain 1"/>
    <property type="match status" value="1"/>
</dbReference>
<feature type="compositionally biased region" description="Polar residues" evidence="4">
    <location>
        <begin position="1315"/>
        <end position="1326"/>
    </location>
</feature>
<gene>
    <name evidence="7" type="ORF">FOZ61_003049</name>
</gene>
<name>A0A7J6LR27_PEROL</name>
<feature type="compositionally biased region" description="Pro residues" evidence="4">
    <location>
        <begin position="187"/>
        <end position="205"/>
    </location>
</feature>
<feature type="compositionally biased region" description="Pro residues" evidence="4">
    <location>
        <begin position="226"/>
        <end position="251"/>
    </location>
</feature>
<feature type="compositionally biased region" description="Low complexity" evidence="4">
    <location>
        <begin position="168"/>
        <end position="186"/>
    </location>
</feature>
<dbReference type="InterPro" id="IPR042201">
    <property type="entry name" value="FH2_Formin_sf"/>
</dbReference>
<evidence type="ECO:0000256" key="1">
    <source>
        <dbReference type="ARBA" id="ARBA00022741"/>
    </source>
</evidence>
<feature type="compositionally biased region" description="Pro residues" evidence="4">
    <location>
        <begin position="157"/>
        <end position="167"/>
    </location>
</feature>
<dbReference type="SUPFAM" id="SSF101447">
    <property type="entry name" value="Formin homology 2 domain (FH2 domain)"/>
    <property type="match status" value="1"/>
</dbReference>
<feature type="compositionally biased region" description="Low complexity" evidence="4">
    <location>
        <begin position="1042"/>
        <end position="1055"/>
    </location>
</feature>
<dbReference type="Gene3D" id="3.30.200.20">
    <property type="entry name" value="Phosphorylase Kinase, domain 1"/>
    <property type="match status" value="1"/>
</dbReference>
<feature type="region of interest" description="Disordered" evidence="4">
    <location>
        <begin position="1399"/>
        <end position="1461"/>
    </location>
</feature>
<dbReference type="Pfam" id="PF02181">
    <property type="entry name" value="FH2"/>
    <property type="match status" value="1"/>
</dbReference>
<feature type="binding site" evidence="3">
    <location>
        <position position="1515"/>
    </location>
    <ligand>
        <name>ATP</name>
        <dbReference type="ChEBI" id="CHEBI:30616"/>
    </ligand>
</feature>
<dbReference type="InterPro" id="IPR000719">
    <property type="entry name" value="Prot_kinase_dom"/>
</dbReference>
<evidence type="ECO:0000256" key="4">
    <source>
        <dbReference type="SAM" id="MobiDB-lite"/>
    </source>
</evidence>
<keyword evidence="2 3" id="KW-0067">ATP-binding</keyword>
<dbReference type="PANTHER" id="PTHR24346:SF30">
    <property type="entry name" value="MATERNAL EMBRYONIC LEUCINE ZIPPER KINASE"/>
    <property type="match status" value="1"/>
</dbReference>
<dbReference type="Proteomes" id="UP000570595">
    <property type="component" value="Unassembled WGS sequence"/>
</dbReference>
<evidence type="ECO:0000313" key="8">
    <source>
        <dbReference type="Proteomes" id="UP000570595"/>
    </source>
</evidence>
<proteinExistence type="predicted"/>
<feature type="region of interest" description="Disordered" evidence="4">
    <location>
        <begin position="289"/>
        <end position="308"/>
    </location>
</feature>
<dbReference type="GO" id="GO:0004674">
    <property type="term" value="F:protein serine/threonine kinase activity"/>
    <property type="evidence" value="ECO:0007669"/>
    <property type="project" value="TreeGrafter"/>
</dbReference>
<dbReference type="InterPro" id="IPR015425">
    <property type="entry name" value="FH2_Formin"/>
</dbReference>
<feature type="compositionally biased region" description="Polar residues" evidence="4">
    <location>
        <begin position="1025"/>
        <end position="1041"/>
    </location>
</feature>
<feature type="compositionally biased region" description="Low complexity" evidence="4">
    <location>
        <begin position="1344"/>
        <end position="1368"/>
    </location>
</feature>
<dbReference type="Gene3D" id="1.20.58.2220">
    <property type="entry name" value="Formin, FH2 domain"/>
    <property type="match status" value="1"/>
</dbReference>
<feature type="compositionally biased region" description="Basic and acidic residues" evidence="4">
    <location>
        <begin position="1012"/>
        <end position="1021"/>
    </location>
</feature>
<evidence type="ECO:0000259" key="5">
    <source>
        <dbReference type="PROSITE" id="PS50011"/>
    </source>
</evidence>
<dbReference type="InterPro" id="IPR011009">
    <property type="entry name" value="Kinase-like_dom_sf"/>
</dbReference>
<dbReference type="EMBL" id="JABAHT010000191">
    <property type="protein sequence ID" value="KAF4661654.1"/>
    <property type="molecule type" value="Genomic_DNA"/>
</dbReference>
<feature type="region of interest" description="Disordered" evidence="4">
    <location>
        <begin position="66"/>
        <end position="266"/>
    </location>
</feature>
<keyword evidence="1 3" id="KW-0547">Nucleotide-binding</keyword>
<organism evidence="7 8">
    <name type="scientific">Perkinsus olseni</name>
    <name type="common">Perkinsus atlanticus</name>
    <dbReference type="NCBI Taxonomy" id="32597"/>
    <lineage>
        <taxon>Eukaryota</taxon>
        <taxon>Sar</taxon>
        <taxon>Alveolata</taxon>
        <taxon>Perkinsozoa</taxon>
        <taxon>Perkinsea</taxon>
        <taxon>Perkinsida</taxon>
        <taxon>Perkinsidae</taxon>
        <taxon>Perkinsus</taxon>
    </lineage>
</organism>
<dbReference type="InterPro" id="IPR017441">
    <property type="entry name" value="Protein_kinase_ATP_BS"/>
</dbReference>
<feature type="compositionally biased region" description="Pro residues" evidence="4">
    <location>
        <begin position="138"/>
        <end position="149"/>
    </location>
</feature>
<dbReference type="PROSITE" id="PS50011">
    <property type="entry name" value="PROTEIN_KINASE_DOM"/>
    <property type="match status" value="1"/>
</dbReference>
<dbReference type="PROSITE" id="PS00107">
    <property type="entry name" value="PROTEIN_KINASE_ATP"/>
    <property type="match status" value="1"/>
</dbReference>
<evidence type="ECO:0000259" key="6">
    <source>
        <dbReference type="PROSITE" id="PS51444"/>
    </source>
</evidence>
<feature type="compositionally biased region" description="Low complexity" evidence="4">
    <location>
        <begin position="1423"/>
        <end position="1457"/>
    </location>
</feature>
<feature type="region of interest" description="Disordered" evidence="4">
    <location>
        <begin position="929"/>
        <end position="970"/>
    </location>
</feature>
<feature type="region of interest" description="Disordered" evidence="4">
    <location>
        <begin position="987"/>
        <end position="1378"/>
    </location>
</feature>
<comment type="caution">
    <text evidence="7">The sequence shown here is derived from an EMBL/GenBank/DDBJ whole genome shotgun (WGS) entry which is preliminary data.</text>
</comment>
<feature type="compositionally biased region" description="Low complexity" evidence="4">
    <location>
        <begin position="1"/>
        <end position="13"/>
    </location>
</feature>
<feature type="compositionally biased region" description="Basic and acidic residues" evidence="4">
    <location>
        <begin position="1149"/>
        <end position="1158"/>
    </location>
</feature>
<dbReference type="GO" id="GO:0035556">
    <property type="term" value="P:intracellular signal transduction"/>
    <property type="evidence" value="ECO:0007669"/>
    <property type="project" value="TreeGrafter"/>
</dbReference>
<evidence type="ECO:0000256" key="3">
    <source>
        <dbReference type="PROSITE-ProRule" id="PRU10141"/>
    </source>
</evidence>
<dbReference type="SUPFAM" id="SSF56112">
    <property type="entry name" value="Protein kinase-like (PK-like)"/>
    <property type="match status" value="1"/>
</dbReference>
<evidence type="ECO:0000256" key="2">
    <source>
        <dbReference type="ARBA" id="ARBA00022840"/>
    </source>
</evidence>
<feature type="domain" description="Protein kinase" evidence="5">
    <location>
        <begin position="1486"/>
        <end position="1785"/>
    </location>
</feature>
<feature type="compositionally biased region" description="Low complexity" evidence="4">
    <location>
        <begin position="1096"/>
        <end position="1112"/>
    </location>
</feature>
<dbReference type="Pfam" id="PF00069">
    <property type="entry name" value="Pkinase"/>
    <property type="match status" value="1"/>
</dbReference>
<dbReference type="PANTHER" id="PTHR24346">
    <property type="entry name" value="MAP/MICROTUBULE AFFINITY-REGULATING KINASE"/>
    <property type="match status" value="1"/>
</dbReference>
<dbReference type="GO" id="GO:0005524">
    <property type="term" value="F:ATP binding"/>
    <property type="evidence" value="ECO:0007669"/>
    <property type="project" value="UniProtKB-UniRule"/>
</dbReference>
<protein>
    <recommendedName>
        <fullName evidence="9">Protein kinase domain-containing protein</fullName>
    </recommendedName>
</protein>
<reference evidence="7 8" key="1">
    <citation type="submission" date="2020-04" db="EMBL/GenBank/DDBJ databases">
        <title>Perkinsus olseni comparative genomics.</title>
        <authorList>
            <person name="Bogema D.R."/>
        </authorList>
    </citation>
    <scope>NUCLEOTIDE SEQUENCE [LARGE SCALE GENOMIC DNA]</scope>
    <source>
        <strain evidence="7">ATCC PRA-179</strain>
    </source>
</reference>
<feature type="compositionally biased region" description="Basic residues" evidence="4">
    <location>
        <begin position="67"/>
        <end position="77"/>
    </location>
</feature>
<feature type="compositionally biased region" description="Basic residues" evidence="4">
    <location>
        <begin position="1059"/>
        <end position="1071"/>
    </location>
</feature>
<accession>A0A7J6LR27</accession>
<feature type="domain" description="FH2" evidence="6">
    <location>
        <begin position="412"/>
        <end position="854"/>
    </location>
</feature>
<dbReference type="OrthoDB" id="4062651at2759"/>
<sequence length="2080" mass="225933">MASPGGETAEGGTPPLPAGTPEGSPASMTVVAELATLRRQYEAIKDELKDKNEELRTLRGFVNEARRKARTPAKLNRRAAGDGLNTSGCLPDTPGRYPGMPSPPAELRAIAPTPRKPHHQQPGVDTCTIGVNTSPPAASSPPPTLPSPPSSAKGSPPVTPKGIPPLPLGKLGLAGKAPAGPKSAKALPPPPPKTSPVLTCPPPKSSPTSAKGSPPPTFMNLAPPGKASPPPLPSGKAMPPLPGPKGPPPRVPTNLSGPKGVPKARQPSPYVALHIKGVDINKAKGKRATACSVSTPRGGGAGSTDSGTDTPLSCDSSFIQAAQLEHAHDEPLLQYFTRYGSRPRDFTMSECGTPRSCASDVDTSGLVLPAHTDISICSDGIPQHSIVMNGPPSMSKNSSVPILGSCDRPPGMGGSQSTKSLLPVMPPDCIISRQVGAQRIWKRVDSKFLTKLFKKKEVIRDLNQKAAATGKELENLLGTPSKPLTVFGTKEHRLVGIVAQKVFMQMEPPPADAKVKSRSEHYRNLLLRCDDSVWQEDQLGPVESLLRDLPPELTQAVMDAVDHDPPGACRDEVDLFVYHLRKIPDIRHRLQLMIFLSGFEEEFRAIEVNLTTMYRALEVMYELLDKFALVLQLCVNFANALHPGGRQIDMFQLGAFSKFYELKCTENPRVSCLHCVIALMAEEDVKALLDRVVTRCIERAAELRAYRTVDDVRELTDSFHDIEHALEKEREREKKRRLTSVVAKPQDGDWDKNEDGPLDTFHTHLAEFYRDKIAESQWLFDYGLNVYASYRNLCMTFVDYDSVWPPPKERGPDSKDLFEVCHDMLKLIAKVELDIQKLKLREQFREQYPTPTDLESTVERGQLSSPLCITPTIAPSTPSTIVSDGVASKPLPNANPITRFPGFPREKENISVNAPVAEPEKVLEDNALRDGQLPGFPSFSHLNSPPPSPPSQETTDAGPAATGAFSVPDLSPCPPAIPALLLAPAGEPDASSVESFDRVGADTETVPRPTNKIREALRERPLSIVTENESVDGSSMSELDQSTVSVSSARSTRSVKSTKERRSRVSRKRSMRSIVSMAKLRESPTESPSGETFYTAKSSASSPRSSVGSAAAKPPTGRPSLRAMSGSQDFRPPPMSSNSSSNKRQTSKHGSESREAERLRRRLESRKSMTNSVARILKRKNPQLEESILPDSEEEDLASGRFSPVSSMASSVCGRRSSIESAGSAASDRGRPPLAPSGAPRKRTSILVARGQSSVSSTGSSRPDIPPLALSVSRGTAALKKPATVLGQESPRLFENRRTTRSSDSDDQPPSRSTGGATRSRWSSHGGNAAHGQFAGQRSSADLRGSSRSGRHSTSASGTRPTSLGSSSSHHHHHHGGLMSDVQNAAKQRLKSQMMEQRITGVAPKFTPRVNSKADSELRNQLSPISETTQEQQQQQQQQQQQSAPIPPSTSSSSSSAGARYIVKSPNPEDKVLSSKIIHRHISQDYRLESAIGSGFSGSVVVGYHRASGLKYAIKLLDKRRLADKGVLNLAAHEASVLLSTDHPSVCKLHAVYETSSKLWLVMEYIQGKDLCEWLAIRRRTLRRSEARIVLSQIIDALAYLHRLNIMHRDVKLEHFIIDSNCCLKLIDFGFATRSHGELRSRVCGTYPYVAPEVFRGDASCASDMWSAGIIALLMTTGPRHRNIHNILSQKKGSPESHRSYEMNGRTLELLLKADPTILTCPGDVPDSARSRSDSSAGECDGKIVGDEGPSVGYCPVFGSFITSLLNANPQKRMTAEQARRHPWLLGQCCEDDRLAAMEPFQPLPRGSGSDTTSNDRLKEEALTSGEAAREVLGSRYYMGLSRSSRLVLHVLAALDCDSRRESPRRRAELAYRYIDSESRFVSQADSDGSENCRYDSFYWKVLPHMLVTSPSKDIHILRSPLSLTNSSQISASIRPLYKETAALVHRMRCSGGLLTHTPSSPQFAVSDVEAIVASSCAAYSASLAKPRLPVMGLLQSFTKTVDSSDFEASTTAGTPSIRSRSSLKSVFTPANVPSSRPSIQRKATVTFSPEVMFIEPDERVSPPAVTRVLGLSNDRKVNC</sequence>
<evidence type="ECO:0008006" key="9">
    <source>
        <dbReference type="Google" id="ProtNLM"/>
    </source>
</evidence>
<feature type="region of interest" description="Disordered" evidence="4">
    <location>
        <begin position="1"/>
        <end position="28"/>
    </location>
</feature>
<dbReference type="GO" id="GO:0005737">
    <property type="term" value="C:cytoplasm"/>
    <property type="evidence" value="ECO:0007669"/>
    <property type="project" value="TreeGrafter"/>
</dbReference>
<feature type="compositionally biased region" description="Basic and acidic residues" evidence="4">
    <location>
        <begin position="1292"/>
        <end position="1304"/>
    </location>
</feature>
<dbReference type="PROSITE" id="PS51444">
    <property type="entry name" value="FH2"/>
    <property type="match status" value="1"/>
</dbReference>
<evidence type="ECO:0000313" key="7">
    <source>
        <dbReference type="EMBL" id="KAF4661654.1"/>
    </source>
</evidence>